<dbReference type="EMBL" id="JAHLFQ010000235">
    <property type="protein sequence ID" value="MBU3805057.1"/>
    <property type="molecule type" value="Genomic_DNA"/>
</dbReference>
<dbReference type="Gene3D" id="1.10.10.10">
    <property type="entry name" value="Winged helix-like DNA-binding domain superfamily/Winged helix DNA-binding domain"/>
    <property type="match status" value="1"/>
</dbReference>
<reference evidence="4" key="1">
    <citation type="journal article" date="2021" name="PeerJ">
        <title>Extensive microbial diversity within the chicken gut microbiome revealed by metagenomics and culture.</title>
        <authorList>
            <person name="Gilroy R."/>
            <person name="Ravi A."/>
            <person name="Getino M."/>
            <person name="Pursley I."/>
            <person name="Horton D.L."/>
            <person name="Alikhan N.F."/>
            <person name="Baker D."/>
            <person name="Gharbi K."/>
            <person name="Hall N."/>
            <person name="Watson M."/>
            <person name="Adriaenssens E.M."/>
            <person name="Foster-Nyarko E."/>
            <person name="Jarju S."/>
            <person name="Secka A."/>
            <person name="Antonio M."/>
            <person name="Oren A."/>
            <person name="Chaudhuri R.R."/>
            <person name="La Ragione R."/>
            <person name="Hildebrand F."/>
            <person name="Pallen M.J."/>
        </authorList>
    </citation>
    <scope>NUCLEOTIDE SEQUENCE</scope>
    <source>
        <strain evidence="4">B5-657</strain>
    </source>
</reference>
<dbReference type="AlphaFoldDB" id="A0A9E2KE61"/>
<dbReference type="InterPro" id="IPR013324">
    <property type="entry name" value="RNA_pol_sigma_r3/r4-like"/>
</dbReference>
<keyword evidence="4" id="KW-0238">DNA-binding</keyword>
<dbReference type="GO" id="GO:0003677">
    <property type="term" value="F:DNA binding"/>
    <property type="evidence" value="ECO:0007669"/>
    <property type="project" value="UniProtKB-KW"/>
</dbReference>
<name>A0A9E2KE61_9FIRM</name>
<evidence type="ECO:0000256" key="2">
    <source>
        <dbReference type="ARBA" id="ARBA00024764"/>
    </source>
</evidence>
<dbReference type="HAMAP" id="MF_00245">
    <property type="entry name" value="UPF0122"/>
    <property type="match status" value="1"/>
</dbReference>
<evidence type="ECO:0000313" key="4">
    <source>
        <dbReference type="EMBL" id="MBU3805057.1"/>
    </source>
</evidence>
<evidence type="ECO:0000313" key="5">
    <source>
        <dbReference type="Proteomes" id="UP000824229"/>
    </source>
</evidence>
<dbReference type="Pfam" id="PF04297">
    <property type="entry name" value="UPF0122"/>
    <property type="match status" value="1"/>
</dbReference>
<dbReference type="SUPFAM" id="SSF88659">
    <property type="entry name" value="Sigma3 and sigma4 domains of RNA polymerase sigma factors"/>
    <property type="match status" value="1"/>
</dbReference>
<dbReference type="InterPro" id="IPR036388">
    <property type="entry name" value="WH-like_DNA-bd_sf"/>
</dbReference>
<dbReference type="PANTHER" id="PTHR40083:SF1">
    <property type="entry name" value="UPF0122 PROTEIN YLXM"/>
    <property type="match status" value="1"/>
</dbReference>
<dbReference type="InterPro" id="IPR054831">
    <property type="entry name" value="UPF0122_fam_protein"/>
</dbReference>
<dbReference type="InterPro" id="IPR007394">
    <property type="entry name" value="UPF0122"/>
</dbReference>
<organism evidence="4 5">
    <name type="scientific">Candidatus Cellulosilyticum pullistercoris</name>
    <dbReference type="NCBI Taxonomy" id="2838521"/>
    <lineage>
        <taxon>Bacteria</taxon>
        <taxon>Bacillati</taxon>
        <taxon>Bacillota</taxon>
        <taxon>Clostridia</taxon>
        <taxon>Lachnospirales</taxon>
        <taxon>Cellulosilyticaceae</taxon>
        <taxon>Cellulosilyticum</taxon>
    </lineage>
</organism>
<comment type="caution">
    <text evidence="4">The sequence shown here is derived from an EMBL/GenBank/DDBJ whole genome shotgun (WGS) entry which is preliminary data.</text>
</comment>
<evidence type="ECO:0000256" key="1">
    <source>
        <dbReference type="ARBA" id="ARBA00008720"/>
    </source>
</evidence>
<dbReference type="NCBIfam" id="NF045758">
    <property type="entry name" value="YlxM"/>
    <property type="match status" value="1"/>
</dbReference>
<proteinExistence type="inferred from homology"/>
<comment type="similarity">
    <text evidence="1 3">Belongs to the UPF0122 family.</text>
</comment>
<gene>
    <name evidence="4" type="ORF">H9872_09925</name>
</gene>
<sequence length="117" mass="13862">MEKFVVITYLFDFYQDLLTEKQSNLLREYYFEDLSLGEMAEQHGISRQSAFDTIKKAEQKLLDYEEKLHLFSKYQSNEETLLKIKKYCEEMRKSLEGENANSVNEVITLVDGLINKM</sequence>
<reference evidence="4" key="2">
    <citation type="submission" date="2021-04" db="EMBL/GenBank/DDBJ databases">
        <authorList>
            <person name="Gilroy R."/>
        </authorList>
    </citation>
    <scope>NUCLEOTIDE SEQUENCE</scope>
    <source>
        <strain evidence="4">B5-657</strain>
    </source>
</reference>
<dbReference type="Proteomes" id="UP000824229">
    <property type="component" value="Unassembled WGS sequence"/>
</dbReference>
<comment type="function">
    <text evidence="2 3">Might take part in the signal recognition particle (SRP) pathway. This is inferred from the conservation of its genetic proximity to ftsY/ffh. May be a regulatory protein.</text>
</comment>
<evidence type="ECO:0000256" key="3">
    <source>
        <dbReference type="HAMAP-Rule" id="MF_00245"/>
    </source>
</evidence>
<accession>A0A9E2KE61</accession>
<protein>
    <recommendedName>
        <fullName evidence="3">UPF0122 protein H9872_09925</fullName>
    </recommendedName>
</protein>
<dbReference type="PANTHER" id="PTHR40083">
    <property type="entry name" value="UPF0122 PROTEIN CBO2450/CLC_2298"/>
    <property type="match status" value="1"/>
</dbReference>